<dbReference type="EMBL" id="LJUO01000120">
    <property type="protein sequence ID" value="KPK69587.1"/>
    <property type="molecule type" value="Genomic_DNA"/>
</dbReference>
<protein>
    <recommendedName>
        <fullName evidence="3">TIGR04076 family protein</fullName>
    </recommendedName>
</protein>
<proteinExistence type="predicted"/>
<accession>A0A0S8G902</accession>
<evidence type="ECO:0000313" key="2">
    <source>
        <dbReference type="Proteomes" id="UP000051096"/>
    </source>
</evidence>
<name>A0A0S8G902_UNCW3</name>
<dbReference type="Proteomes" id="UP000051096">
    <property type="component" value="Unassembled WGS sequence"/>
</dbReference>
<sequence>MSFKDLKVTIVKVEGPCSRSEEGAVFYVRNACLEIPAGQKVCMFALSSLLATLSGAMIKNEKGEGVLDLLQDWQCPDPLAKVIFRIEEESQ</sequence>
<dbReference type="InterPro" id="IPR023811">
    <property type="entry name" value="CHP04076"/>
</dbReference>
<reference evidence="1 2" key="1">
    <citation type="journal article" date="2015" name="Microbiome">
        <title>Genomic resolution of linkages in carbon, nitrogen, and sulfur cycling among widespread estuary sediment bacteria.</title>
        <authorList>
            <person name="Baker B.J."/>
            <person name="Lazar C.S."/>
            <person name="Teske A.P."/>
            <person name="Dick G.J."/>
        </authorList>
    </citation>
    <scope>NUCLEOTIDE SEQUENCE [LARGE SCALE GENOMIC DNA]</scope>
    <source>
        <strain evidence="1">SM23_60</strain>
    </source>
</reference>
<comment type="caution">
    <text evidence="1">The sequence shown here is derived from an EMBL/GenBank/DDBJ whole genome shotgun (WGS) entry which is preliminary data.</text>
</comment>
<evidence type="ECO:0008006" key="3">
    <source>
        <dbReference type="Google" id="ProtNLM"/>
    </source>
</evidence>
<evidence type="ECO:0000313" key="1">
    <source>
        <dbReference type="EMBL" id="KPK69587.1"/>
    </source>
</evidence>
<dbReference type="NCBIfam" id="TIGR04076">
    <property type="entry name" value="TIGR04076 family protein"/>
    <property type="match status" value="1"/>
</dbReference>
<gene>
    <name evidence="1" type="ORF">AMJ87_10265</name>
</gene>
<organism evidence="1 2">
    <name type="scientific">candidate division WOR_3 bacterium SM23_60</name>
    <dbReference type="NCBI Taxonomy" id="1703780"/>
    <lineage>
        <taxon>Bacteria</taxon>
        <taxon>Bacteria division WOR-3</taxon>
    </lineage>
</organism>
<dbReference type="AlphaFoldDB" id="A0A0S8G902"/>